<dbReference type="Proteomes" id="UP000004594">
    <property type="component" value="Unassembled WGS sequence"/>
</dbReference>
<gene>
    <name evidence="2" type="ORF">HMPREF9220_0631</name>
</gene>
<organism evidence="2 3">
    <name type="scientific">Dialister micraerophilus UPII 345-E</name>
    <dbReference type="NCBI Taxonomy" id="910314"/>
    <lineage>
        <taxon>Bacteria</taxon>
        <taxon>Bacillati</taxon>
        <taxon>Bacillota</taxon>
        <taxon>Negativicutes</taxon>
        <taxon>Veillonellales</taxon>
        <taxon>Veillonellaceae</taxon>
        <taxon>Dialister</taxon>
    </lineage>
</organism>
<dbReference type="CDD" id="cd01125">
    <property type="entry name" value="RepA_RSF1010_like"/>
    <property type="match status" value="1"/>
</dbReference>
<dbReference type="Pfam" id="PF08707">
    <property type="entry name" value="PriCT_2"/>
    <property type="match status" value="1"/>
</dbReference>
<dbReference type="Gene3D" id="3.40.50.300">
    <property type="entry name" value="P-loop containing nucleotide triphosphate hydrolases"/>
    <property type="match status" value="1"/>
</dbReference>
<dbReference type="InterPro" id="IPR027417">
    <property type="entry name" value="P-loop_NTPase"/>
</dbReference>
<dbReference type="InterPro" id="IPR014819">
    <property type="entry name" value="PriCT_2"/>
</dbReference>
<reference evidence="2 3" key="1">
    <citation type="submission" date="2010-11" db="EMBL/GenBank/DDBJ databases">
        <authorList>
            <person name="Durkin A.S."/>
            <person name="Madupu R."/>
            <person name="Torralba M."/>
            <person name="Gillis M."/>
            <person name="Methe B."/>
            <person name="Sutton G."/>
            <person name="Nelson K.E."/>
        </authorList>
    </citation>
    <scope>NUCLEOTIDE SEQUENCE [LARGE SCALE GENOMIC DNA]</scope>
    <source>
        <strain evidence="2 3">UPII 345-E</strain>
    </source>
</reference>
<dbReference type="SUPFAM" id="SSF52540">
    <property type="entry name" value="P-loop containing nucleoside triphosphate hydrolases"/>
    <property type="match status" value="1"/>
</dbReference>
<comment type="caution">
    <text evidence="2">The sequence shown here is derived from an EMBL/GenBank/DDBJ whole genome shotgun (WGS) entry which is preliminary data.</text>
</comment>
<dbReference type="EMBL" id="AENT01000027">
    <property type="protein sequence ID" value="EFR42353.1"/>
    <property type="molecule type" value="Genomic_DNA"/>
</dbReference>
<evidence type="ECO:0000313" key="2">
    <source>
        <dbReference type="EMBL" id="EFR42353.1"/>
    </source>
</evidence>
<dbReference type="Pfam" id="PF13481">
    <property type="entry name" value="AAA_25"/>
    <property type="match status" value="1"/>
</dbReference>
<evidence type="ECO:0000313" key="3">
    <source>
        <dbReference type="Proteomes" id="UP000004594"/>
    </source>
</evidence>
<dbReference type="InterPro" id="IPR038724">
    <property type="entry name" value="RepA"/>
</dbReference>
<evidence type="ECO:0000259" key="1">
    <source>
        <dbReference type="Pfam" id="PF08707"/>
    </source>
</evidence>
<name>E4LA64_9FIRM</name>
<protein>
    <submittedName>
        <fullName evidence="2">Primase C terminal 2 (PriCT-2)</fullName>
    </submittedName>
</protein>
<dbReference type="AlphaFoldDB" id="E4LA64"/>
<accession>E4LA64</accession>
<dbReference type="GO" id="GO:0016817">
    <property type="term" value="F:hydrolase activity, acting on acid anhydrides"/>
    <property type="evidence" value="ECO:0007669"/>
    <property type="project" value="InterPro"/>
</dbReference>
<proteinExistence type="predicted"/>
<feature type="domain" description="Primase C-terminal 2" evidence="1">
    <location>
        <begin position="8"/>
        <end position="73"/>
    </location>
</feature>
<dbReference type="OrthoDB" id="9805141at2"/>
<sequence>MSKIDLRPLLQYINPSILDYQEWLSVGMALNHEGYPYEVWETWSSRDSARFNDGECEKKYNTFRNNTNPLSGAYIVELAKRHGWKKNKETENKALDWNSIQEIGNLKQIVDLHYLDTGEVPEPRNWEPIDDIINYLNAVFYKHDIFSVVMTSQERQDGKYVPYGKGVYRLSVDKVINDLKRYRSKGYKPDDVIGMTFGDYDKNGGAWIRFNPLDGNGVTNNNVTEYRYTLVESDNMDTAKQKAIMEELELPIVAMVHSGNKSIHAIVKIGADTYEEYRKRVDYLYNVCTKNGLNVDKVDRNPSRLSRLAGVWRNGRKQFLIATNIGKSTYEEWKQWIEETSDTDLPPIENLTELFNEMPPLAPSLIEGVLRQGHKMLLSGSSKAGKSFALIELCIAIAEGEKWFDKFKCAKGKVMYVNLELDRASCIHRFYDVYKALGYTRFNTDNITIWNLRGKALPMDKLAPKLIRKAQKDNYIAIIIDPIYKVITGDENSADQMAKFCNQFDRVCSELGCAVIYCHHHSKGGQGMKRAIDRASGSGVFARDPDAILDMIQLKVKEDLDDVLNDTNAPKNTAWRITGTLREFATPPSVNVWFEYPIHKLDNGLLKFATEDGSLEDVREQGRMKGNLTKQAKKNTRINEIDSAYNDLSFGGTTEVTIENLANFFEVSLKTMRRDLNRKGNYKVVCGKVERIGK</sequence>
<dbReference type="RefSeq" id="WP_007555112.1">
    <property type="nucleotide sequence ID" value="NZ_AENT01000027.1"/>
</dbReference>
<dbReference type="eggNOG" id="COG3598">
    <property type="taxonomic scope" value="Bacteria"/>
</dbReference>